<dbReference type="Proteomes" id="UP001303701">
    <property type="component" value="Chromosome"/>
</dbReference>
<reference evidence="1 2" key="1">
    <citation type="submission" date="2023-09" db="EMBL/GenBank/DDBJ databases">
        <title>Different Types of Thermotolerant Ring-Cleaving Dioxygenases derived from Aeribacillus composti HB-1 applied for multiple aromatic hydrocarbons removal.</title>
        <authorList>
            <person name="Cao L."/>
            <person name="Li M."/>
            <person name="Ma T."/>
        </authorList>
    </citation>
    <scope>NUCLEOTIDE SEQUENCE [LARGE SCALE GENOMIC DNA]</scope>
    <source>
        <strain evidence="1 2">HB-1</strain>
    </source>
</reference>
<dbReference type="GeneID" id="301127855"/>
<evidence type="ECO:0008006" key="3">
    <source>
        <dbReference type="Google" id="ProtNLM"/>
    </source>
</evidence>
<accession>A0ABY9WAI8</accession>
<name>A0ABY9WAI8_9BACI</name>
<evidence type="ECO:0000313" key="2">
    <source>
        <dbReference type="Proteomes" id="UP001303701"/>
    </source>
</evidence>
<protein>
    <recommendedName>
        <fullName evidence="3">YhcN/YlaJ family sporulation lipoprotein</fullName>
    </recommendedName>
</protein>
<proteinExistence type="predicted"/>
<gene>
    <name evidence="1" type="ORF">RI196_17805</name>
</gene>
<dbReference type="RefSeq" id="WP_311066668.1">
    <property type="nucleotide sequence ID" value="NZ_CP134501.1"/>
</dbReference>
<evidence type="ECO:0000313" key="1">
    <source>
        <dbReference type="EMBL" id="WNF33048.1"/>
    </source>
</evidence>
<organism evidence="1 2">
    <name type="scientific">Aeribacillus composti</name>
    <dbReference type="NCBI Taxonomy" id="1868734"/>
    <lineage>
        <taxon>Bacteria</taxon>
        <taxon>Bacillati</taxon>
        <taxon>Bacillota</taxon>
        <taxon>Bacilli</taxon>
        <taxon>Bacillales</taxon>
        <taxon>Bacillaceae</taxon>
        <taxon>Aeribacillus</taxon>
    </lineage>
</organism>
<dbReference type="EMBL" id="CP134501">
    <property type="protein sequence ID" value="WNF33048.1"/>
    <property type="molecule type" value="Genomic_DNA"/>
</dbReference>
<keyword evidence="2" id="KW-1185">Reference proteome</keyword>
<sequence length="184" mass="20003">MLKKGILILSSSAILLTTFVGFEGNKTSAATNEPTTVLPTENDYDALNNEKKELVLDYNSFAKNYQLDRPGSITVTDPVRPGGVQTNSVPSYAVKKALKWAINNTTTITNFVGKTLGKDAAVKVGNLMHTYVKPALRKLESVENLTYGKIEDAVYQALKKPLGKTTARIVASVIREAIEFLAPV</sequence>